<dbReference type="PROSITE" id="PS50217">
    <property type="entry name" value="BZIP"/>
    <property type="match status" value="1"/>
</dbReference>
<dbReference type="EC" id="2.7.7.87" evidence="4"/>
<dbReference type="Pfam" id="PF01300">
    <property type="entry name" value="Sua5_yciO_yrdC"/>
    <property type="match status" value="1"/>
</dbReference>
<keyword evidence="6" id="KW-0963">Cytoplasm</keyword>
<dbReference type="EMBL" id="JBBPBM010000023">
    <property type="protein sequence ID" value="KAK8544958.1"/>
    <property type="molecule type" value="Genomic_DNA"/>
</dbReference>
<accession>A0ABR2DPY7</accession>
<dbReference type="SUPFAM" id="SSF55821">
    <property type="entry name" value="YrdC/RibB"/>
    <property type="match status" value="1"/>
</dbReference>
<dbReference type="SUPFAM" id="SSF57959">
    <property type="entry name" value="Leucine zipper domain"/>
    <property type="match status" value="1"/>
</dbReference>
<dbReference type="NCBIfam" id="TIGR00057">
    <property type="entry name" value="L-threonylcarbamoyladenylate synthase"/>
    <property type="match status" value="1"/>
</dbReference>
<gene>
    <name evidence="12" type="ORF">V6N12_025817</name>
</gene>
<comment type="caution">
    <text evidence="12">The sequence shown here is derived from an EMBL/GenBank/DDBJ whole genome shotgun (WGS) entry which is preliminary data.</text>
</comment>
<dbReference type="CDD" id="cd14707">
    <property type="entry name" value="bZIP_plant_BZIP46"/>
    <property type="match status" value="1"/>
</dbReference>
<dbReference type="Proteomes" id="UP001472677">
    <property type="component" value="Unassembled WGS sequence"/>
</dbReference>
<feature type="region of interest" description="Disordered" evidence="9">
    <location>
        <begin position="153"/>
        <end position="185"/>
    </location>
</feature>
<evidence type="ECO:0000259" key="10">
    <source>
        <dbReference type="PROSITE" id="PS50217"/>
    </source>
</evidence>
<dbReference type="InterPro" id="IPR004827">
    <property type="entry name" value="bZIP"/>
</dbReference>
<dbReference type="PANTHER" id="PTHR17490">
    <property type="entry name" value="SUA5"/>
    <property type="match status" value="1"/>
</dbReference>
<feature type="domain" description="YrdC-like" evidence="11">
    <location>
        <begin position="416"/>
        <end position="604"/>
    </location>
</feature>
<dbReference type="InterPro" id="IPR050156">
    <property type="entry name" value="TC-AMP_synthase_SUA5"/>
</dbReference>
<evidence type="ECO:0000256" key="6">
    <source>
        <dbReference type="ARBA" id="ARBA00022490"/>
    </source>
</evidence>
<name>A0ABR2DPY7_9ROSI</name>
<sequence>MGSQNNGQQSILQPSPLMRQNSWYSLTLNEVENQLGNLRKPLGSMNIDELLNNVWNTESNPSVGIDKGSISSSSSLQRQASLTLASALSGKTIDQVWTEILQGQKRRYGEMKDHEREPTLGETTLEDFLVQAGLFVADTSLAPTMELHTQQSLPLHVSLSPTPSIGTLSDPSMSGRKRDSEDAFEKSIERRLRRKIKNRESAARSRARKQAYHNELVNKVSRLEEDNIKLKREKEFDIKLESETSEPNWLVGGTALGIHPKGLVCVSFGHSISLDRWIQLRNGGIVYHISNDFLTSNNSNFSLSLLTSPQALKLSQIETGQSCELSDINSRHRDYINRTENTLAAKIMNFSTRLGAKLPLLSTLVPIREVPKSWFLPFSHQKRRFRSGVSKKMALNAEKCDVCVENKLELVHSATESYADEAIEVLKAGKVIAVPTDTLYGFACDACSSEAVNRIYEIKGRKHTSPLAICVGDVSDIKHFAVTDHLPDGLLDSLLPGPVTVILGRGESSILEKSLNPGLDSIGVRVPDSNFIRIIARGSGSALALTSANLSGQPSSVSIKDFENLWEHCAYVYDGGVLPAGRAGSTVVDLSKPGKYRILRPGSAKEETVAILEKYSVIEETTSV</sequence>
<evidence type="ECO:0000256" key="3">
    <source>
        <dbReference type="ARBA" id="ARBA00007663"/>
    </source>
</evidence>
<dbReference type="PROSITE" id="PS00036">
    <property type="entry name" value="BZIP_BASIC"/>
    <property type="match status" value="1"/>
</dbReference>
<dbReference type="Gene3D" id="3.90.870.10">
    <property type="entry name" value="DHBP synthase"/>
    <property type="match status" value="1"/>
</dbReference>
<feature type="compositionally biased region" description="Polar residues" evidence="9">
    <location>
        <begin position="153"/>
        <end position="172"/>
    </location>
</feature>
<reference evidence="12 13" key="1">
    <citation type="journal article" date="2024" name="G3 (Bethesda)">
        <title>Genome assembly of Hibiscus sabdariffa L. provides insights into metabolisms of medicinal natural products.</title>
        <authorList>
            <person name="Kim T."/>
        </authorList>
    </citation>
    <scope>NUCLEOTIDE SEQUENCE [LARGE SCALE GENOMIC DNA]</scope>
    <source>
        <strain evidence="12">TK-2024</strain>
        <tissue evidence="12">Old leaves</tissue>
    </source>
</reference>
<keyword evidence="7" id="KW-0808">Transferase</keyword>
<dbReference type="Gene3D" id="1.20.5.170">
    <property type="match status" value="1"/>
</dbReference>
<evidence type="ECO:0000256" key="7">
    <source>
        <dbReference type="ARBA" id="ARBA00022679"/>
    </source>
</evidence>
<evidence type="ECO:0000313" key="12">
    <source>
        <dbReference type="EMBL" id="KAK8544958.1"/>
    </source>
</evidence>
<evidence type="ECO:0000259" key="11">
    <source>
        <dbReference type="PROSITE" id="PS51163"/>
    </source>
</evidence>
<keyword evidence="13" id="KW-1185">Reference proteome</keyword>
<comment type="catalytic activity">
    <reaction evidence="8">
        <text>L-threonine + hydrogencarbonate + ATP = L-threonylcarbamoyladenylate + diphosphate + H2O</text>
        <dbReference type="Rhea" id="RHEA:36407"/>
        <dbReference type="ChEBI" id="CHEBI:15377"/>
        <dbReference type="ChEBI" id="CHEBI:17544"/>
        <dbReference type="ChEBI" id="CHEBI:30616"/>
        <dbReference type="ChEBI" id="CHEBI:33019"/>
        <dbReference type="ChEBI" id="CHEBI:57926"/>
        <dbReference type="ChEBI" id="CHEBI:73682"/>
        <dbReference type="EC" id="2.7.7.87"/>
    </reaction>
</comment>
<dbReference type="PROSITE" id="PS51163">
    <property type="entry name" value="YRDC"/>
    <property type="match status" value="1"/>
</dbReference>
<comment type="subcellular location">
    <subcellularLocation>
        <location evidence="2">Cytoplasm</location>
    </subcellularLocation>
    <subcellularLocation>
        <location evidence="1">Nucleus</location>
    </subcellularLocation>
</comment>
<dbReference type="PANTHER" id="PTHR17490:SF10">
    <property type="entry name" value="THREONYLCARBAMOYL-AMP SYNTHASE"/>
    <property type="match status" value="1"/>
</dbReference>
<evidence type="ECO:0000256" key="5">
    <source>
        <dbReference type="ARBA" id="ARBA00015492"/>
    </source>
</evidence>
<evidence type="ECO:0000256" key="4">
    <source>
        <dbReference type="ARBA" id="ARBA00012584"/>
    </source>
</evidence>
<feature type="domain" description="BZIP" evidence="10">
    <location>
        <begin position="188"/>
        <end position="233"/>
    </location>
</feature>
<organism evidence="12 13">
    <name type="scientific">Hibiscus sabdariffa</name>
    <name type="common">roselle</name>
    <dbReference type="NCBI Taxonomy" id="183260"/>
    <lineage>
        <taxon>Eukaryota</taxon>
        <taxon>Viridiplantae</taxon>
        <taxon>Streptophyta</taxon>
        <taxon>Embryophyta</taxon>
        <taxon>Tracheophyta</taxon>
        <taxon>Spermatophyta</taxon>
        <taxon>Magnoliopsida</taxon>
        <taxon>eudicotyledons</taxon>
        <taxon>Gunneridae</taxon>
        <taxon>Pentapetalae</taxon>
        <taxon>rosids</taxon>
        <taxon>malvids</taxon>
        <taxon>Malvales</taxon>
        <taxon>Malvaceae</taxon>
        <taxon>Malvoideae</taxon>
        <taxon>Hibiscus</taxon>
    </lineage>
</organism>
<evidence type="ECO:0000256" key="9">
    <source>
        <dbReference type="SAM" id="MobiDB-lite"/>
    </source>
</evidence>
<protein>
    <recommendedName>
        <fullName evidence="5">Threonylcarbamoyl-AMP synthase</fullName>
        <ecNumber evidence="4">2.7.7.87</ecNumber>
    </recommendedName>
</protein>
<evidence type="ECO:0000256" key="1">
    <source>
        <dbReference type="ARBA" id="ARBA00004123"/>
    </source>
</evidence>
<dbReference type="InterPro" id="IPR017945">
    <property type="entry name" value="DHBP_synth_RibB-like_a/b_dom"/>
</dbReference>
<dbReference type="InterPro" id="IPR006070">
    <property type="entry name" value="Sua5-like_dom"/>
</dbReference>
<proteinExistence type="inferred from homology"/>
<feature type="compositionally biased region" description="Basic and acidic residues" evidence="9">
    <location>
        <begin position="176"/>
        <end position="185"/>
    </location>
</feature>
<comment type="similarity">
    <text evidence="3">Belongs to the SUA5 family.</text>
</comment>
<evidence type="ECO:0000256" key="8">
    <source>
        <dbReference type="ARBA" id="ARBA00048366"/>
    </source>
</evidence>
<evidence type="ECO:0000313" key="13">
    <source>
        <dbReference type="Proteomes" id="UP001472677"/>
    </source>
</evidence>
<evidence type="ECO:0000256" key="2">
    <source>
        <dbReference type="ARBA" id="ARBA00004496"/>
    </source>
</evidence>
<dbReference type="InterPro" id="IPR046347">
    <property type="entry name" value="bZIP_sf"/>
</dbReference>
<dbReference type="SMART" id="SM00338">
    <property type="entry name" value="BRLZ"/>
    <property type="match status" value="1"/>
</dbReference>
<dbReference type="Pfam" id="PF00170">
    <property type="entry name" value="bZIP_1"/>
    <property type="match status" value="1"/>
</dbReference>